<evidence type="ECO:0000313" key="3">
    <source>
        <dbReference type="Proteomes" id="UP001153678"/>
    </source>
</evidence>
<name>A0A9W4TCS5_9GLOM</name>
<feature type="region of interest" description="Disordered" evidence="1">
    <location>
        <begin position="52"/>
        <end position="76"/>
    </location>
</feature>
<gene>
    <name evidence="2" type="ORF">FWILDA_LOCUS19756</name>
</gene>
<dbReference type="EMBL" id="CAMKVN010025523">
    <property type="protein sequence ID" value="CAI2200816.1"/>
    <property type="molecule type" value="Genomic_DNA"/>
</dbReference>
<organism evidence="2 3">
    <name type="scientific">Funneliformis geosporum</name>
    <dbReference type="NCBI Taxonomy" id="1117311"/>
    <lineage>
        <taxon>Eukaryota</taxon>
        <taxon>Fungi</taxon>
        <taxon>Fungi incertae sedis</taxon>
        <taxon>Mucoromycota</taxon>
        <taxon>Glomeromycotina</taxon>
        <taxon>Glomeromycetes</taxon>
        <taxon>Glomerales</taxon>
        <taxon>Glomeraceae</taxon>
        <taxon>Funneliformis</taxon>
    </lineage>
</organism>
<sequence>GSDITNNTEYNQLNITNLDQRNQEDNILQDTTKNSNDNNVSDITSIMEISKTKDAQDKTTKPRYKKLKTNSDASDT</sequence>
<protein>
    <submittedName>
        <fullName evidence="2">14982_t:CDS:1</fullName>
    </submittedName>
</protein>
<evidence type="ECO:0000313" key="2">
    <source>
        <dbReference type="EMBL" id="CAI2200816.1"/>
    </source>
</evidence>
<dbReference type="Proteomes" id="UP001153678">
    <property type="component" value="Unassembled WGS sequence"/>
</dbReference>
<feature type="region of interest" description="Disordered" evidence="1">
    <location>
        <begin position="1"/>
        <end position="22"/>
    </location>
</feature>
<dbReference type="AlphaFoldDB" id="A0A9W4TCS5"/>
<feature type="non-terminal residue" evidence="2">
    <location>
        <position position="76"/>
    </location>
</feature>
<proteinExistence type="predicted"/>
<evidence type="ECO:0000256" key="1">
    <source>
        <dbReference type="SAM" id="MobiDB-lite"/>
    </source>
</evidence>
<reference evidence="2" key="1">
    <citation type="submission" date="2022-08" db="EMBL/GenBank/DDBJ databases">
        <authorList>
            <person name="Kallberg Y."/>
            <person name="Tangrot J."/>
            <person name="Rosling A."/>
        </authorList>
    </citation>
    <scope>NUCLEOTIDE SEQUENCE</scope>
    <source>
        <strain evidence="2">Wild A</strain>
    </source>
</reference>
<keyword evidence="3" id="KW-1185">Reference proteome</keyword>
<comment type="caution">
    <text evidence="2">The sequence shown here is derived from an EMBL/GenBank/DDBJ whole genome shotgun (WGS) entry which is preliminary data.</text>
</comment>
<feature type="non-terminal residue" evidence="2">
    <location>
        <position position="1"/>
    </location>
</feature>
<accession>A0A9W4TCS5</accession>